<sequence length="358" mass="36656">MLELLCATQPLMAEDAAQTLAAPRPVISEIVTPQAGLSSSWVGSVAASSELDLGFLRLGTLAERAVDAGDIVEKGDVLARIDASTLDSELRAAQAGVTIAKANLQTAQDAFNRAKQLATRGVGSEMALESARNDLAASEAAMEQARAAEARAEDAREYADLTAPMAGVITSVSAEPGATLSAGEAVMRLSSTEKLEVIIALTEEDAAGMTADAVFDVRLLSNPEITTQATLSRIDPVSARATRTRDAHLTLAKGANAGFRLGALVNATFDAGGGAATTLPVTALIAGAEPAAVWRVGKEGRKVSRATVTPGPRAGGRVVILQGVAVGDEVVIRGVNSIEDGQTVGARIAVRQIPGATQ</sequence>
<dbReference type="SUPFAM" id="SSF111369">
    <property type="entry name" value="HlyD-like secretion proteins"/>
    <property type="match status" value="1"/>
</dbReference>
<evidence type="ECO:0000256" key="1">
    <source>
        <dbReference type="ARBA" id="ARBA00004196"/>
    </source>
</evidence>
<dbReference type="NCBIfam" id="TIGR01730">
    <property type="entry name" value="RND_mfp"/>
    <property type="match status" value="1"/>
</dbReference>
<name>A0A2G8R732_9RHOB</name>
<gene>
    <name evidence="7" type="ORF">P775_24405</name>
</gene>
<evidence type="ECO:0000313" key="7">
    <source>
        <dbReference type="EMBL" id="PIL17347.1"/>
    </source>
</evidence>
<reference evidence="7 8" key="1">
    <citation type="submission" date="2013-09" db="EMBL/GenBank/DDBJ databases">
        <title>Genome sequencing of Phaeobacter antarcticus sp. nov. SM1211.</title>
        <authorList>
            <person name="Zhang X.-Y."/>
            <person name="Liu C."/>
            <person name="Chen X.-L."/>
            <person name="Xie B.-B."/>
            <person name="Qin Q.-L."/>
            <person name="Rong J.-C."/>
            <person name="Zhang Y.-Z."/>
        </authorList>
    </citation>
    <scope>NUCLEOTIDE SEQUENCE [LARGE SCALE GENOMIC DNA]</scope>
    <source>
        <strain evidence="7 8">SM1211</strain>
    </source>
</reference>
<dbReference type="Pfam" id="PF25917">
    <property type="entry name" value="BSH_RND"/>
    <property type="match status" value="1"/>
</dbReference>
<dbReference type="Proteomes" id="UP000231259">
    <property type="component" value="Unassembled WGS sequence"/>
</dbReference>
<dbReference type="InterPro" id="IPR058625">
    <property type="entry name" value="MdtA-like_BSH"/>
</dbReference>
<keyword evidence="3" id="KW-0813">Transport</keyword>
<dbReference type="GO" id="GO:1990281">
    <property type="term" value="C:efflux pump complex"/>
    <property type="evidence" value="ECO:0007669"/>
    <property type="project" value="TreeGrafter"/>
</dbReference>
<evidence type="ECO:0000259" key="5">
    <source>
        <dbReference type="Pfam" id="PF25917"/>
    </source>
</evidence>
<dbReference type="PANTHER" id="PTHR30469:SF15">
    <property type="entry name" value="HLYD FAMILY OF SECRETION PROTEINS"/>
    <property type="match status" value="1"/>
</dbReference>
<evidence type="ECO:0000256" key="2">
    <source>
        <dbReference type="ARBA" id="ARBA00009477"/>
    </source>
</evidence>
<dbReference type="Pfam" id="PF25967">
    <property type="entry name" value="RND-MFP_C"/>
    <property type="match status" value="1"/>
</dbReference>
<proteinExistence type="inferred from homology"/>
<dbReference type="AlphaFoldDB" id="A0A2G8R732"/>
<dbReference type="Gene3D" id="2.40.420.20">
    <property type="match status" value="1"/>
</dbReference>
<keyword evidence="4" id="KW-0175">Coiled coil</keyword>
<feature type="domain" description="Multidrug resistance protein MdtA-like barrel-sandwich hybrid" evidence="5">
    <location>
        <begin position="59"/>
        <end position="185"/>
    </location>
</feature>
<dbReference type="Gene3D" id="1.10.287.470">
    <property type="entry name" value="Helix hairpin bin"/>
    <property type="match status" value="1"/>
</dbReference>
<dbReference type="Gene3D" id="2.40.50.100">
    <property type="match status" value="1"/>
</dbReference>
<dbReference type="EMBL" id="AWWI01000167">
    <property type="protein sequence ID" value="PIL17347.1"/>
    <property type="molecule type" value="Genomic_DNA"/>
</dbReference>
<evidence type="ECO:0000259" key="6">
    <source>
        <dbReference type="Pfam" id="PF25967"/>
    </source>
</evidence>
<dbReference type="InterPro" id="IPR006143">
    <property type="entry name" value="RND_pump_MFP"/>
</dbReference>
<comment type="similarity">
    <text evidence="2">Belongs to the membrane fusion protein (MFP) (TC 8.A.1) family.</text>
</comment>
<feature type="coiled-coil region" evidence="4">
    <location>
        <begin position="128"/>
        <end position="158"/>
    </location>
</feature>
<evidence type="ECO:0000256" key="4">
    <source>
        <dbReference type="SAM" id="Coils"/>
    </source>
</evidence>
<dbReference type="GO" id="GO:0015562">
    <property type="term" value="F:efflux transmembrane transporter activity"/>
    <property type="evidence" value="ECO:0007669"/>
    <property type="project" value="TreeGrafter"/>
</dbReference>
<comment type="caution">
    <text evidence="7">The sequence shown here is derived from an EMBL/GenBank/DDBJ whole genome shotgun (WGS) entry which is preliminary data.</text>
</comment>
<protein>
    <submittedName>
        <fullName evidence="7">Uncharacterized protein</fullName>
    </submittedName>
</protein>
<dbReference type="Gene3D" id="2.40.30.170">
    <property type="match status" value="1"/>
</dbReference>
<evidence type="ECO:0000256" key="3">
    <source>
        <dbReference type="ARBA" id="ARBA00022448"/>
    </source>
</evidence>
<dbReference type="InterPro" id="IPR058627">
    <property type="entry name" value="MdtA-like_C"/>
</dbReference>
<organism evidence="7 8">
    <name type="scientific">Puniceibacterium antarcticum</name>
    <dbReference type="NCBI Taxonomy" id="1206336"/>
    <lineage>
        <taxon>Bacteria</taxon>
        <taxon>Pseudomonadati</taxon>
        <taxon>Pseudomonadota</taxon>
        <taxon>Alphaproteobacteria</taxon>
        <taxon>Rhodobacterales</taxon>
        <taxon>Paracoccaceae</taxon>
        <taxon>Puniceibacterium</taxon>
    </lineage>
</organism>
<evidence type="ECO:0000313" key="8">
    <source>
        <dbReference type="Proteomes" id="UP000231259"/>
    </source>
</evidence>
<accession>A0A2G8R732</accession>
<keyword evidence="8" id="KW-1185">Reference proteome</keyword>
<feature type="domain" description="Multidrug resistance protein MdtA-like C-terminal permuted SH3" evidence="6">
    <location>
        <begin position="278"/>
        <end position="335"/>
    </location>
</feature>
<comment type="subcellular location">
    <subcellularLocation>
        <location evidence="1">Cell envelope</location>
    </subcellularLocation>
</comment>
<dbReference type="PANTHER" id="PTHR30469">
    <property type="entry name" value="MULTIDRUG RESISTANCE PROTEIN MDTA"/>
    <property type="match status" value="1"/>
</dbReference>